<evidence type="ECO:0000313" key="2">
    <source>
        <dbReference type="Proteomes" id="UP000069443"/>
    </source>
</evidence>
<evidence type="ECO:0000313" key="1">
    <source>
        <dbReference type="EMBL" id="GAS96794.1"/>
    </source>
</evidence>
<reference evidence="2" key="2">
    <citation type="submission" date="2016-02" db="EMBL/GenBank/DDBJ databases">
        <title>Draft genome sequence of five rapidly growing Mycobacterium species.</title>
        <authorList>
            <person name="Katahira K."/>
            <person name="Gotou Y."/>
            <person name="Iida K."/>
            <person name="Ogura Y."/>
            <person name="Hayashi T."/>
        </authorList>
    </citation>
    <scope>NUCLEOTIDE SEQUENCE [LARGE SCALE GENOMIC DNA]</scope>
    <source>
        <strain evidence="2">JCM15298</strain>
    </source>
</reference>
<protein>
    <submittedName>
        <fullName evidence="1">Uncharacterized protein</fullName>
    </submittedName>
</protein>
<reference evidence="2" key="1">
    <citation type="journal article" date="2016" name="Genome Announc.">
        <title>Draft Genome Sequences of Five Rapidly Growing Mycobacterium Species, M. thermoresistibile, M. fortuitum subsp. acetamidolyticum, M. canariasense, M. brisbanense, and M. novocastrense.</title>
        <authorList>
            <person name="Katahira K."/>
            <person name="Ogura Y."/>
            <person name="Gotoh Y."/>
            <person name="Hayashi T."/>
        </authorList>
    </citation>
    <scope>NUCLEOTIDE SEQUENCE [LARGE SCALE GENOMIC DNA]</scope>
    <source>
        <strain evidence="2">JCM15298</strain>
    </source>
</reference>
<dbReference type="EMBL" id="BCSY01000058">
    <property type="protein sequence ID" value="GAS96794.1"/>
    <property type="molecule type" value="Genomic_DNA"/>
</dbReference>
<gene>
    <name evidence="1" type="ORF">RMCC_3760</name>
</gene>
<dbReference type="Proteomes" id="UP000069443">
    <property type="component" value="Unassembled WGS sequence"/>
</dbReference>
<keyword evidence="2" id="KW-1185">Reference proteome</keyword>
<name>A0A100WDX4_MYCCR</name>
<sequence>MEDPPAVARVPYAPPTAAIPDAPPPPGKWVAKYTRDMSKYVVPGLDGLRSTETFVRATTHAKVLDDSTALTKWQLRGTVLGLARNPELLDGLDLGGADHVNELTFGSKLALSSVGNAAMRRAGGDDGSDFGTKLHGYVEALIEGVIPFDEVPELFKPYVRVLFAAVRRHGLNFVRGMTERTVFIPATGMVGTFDFLFLTPHGELIIGDLKTSSSIDYSWLAIGVQLAQYAHAIMMLSWDGTFWEQMPEVSKVYAAVVSVPKDEPSPVARIYYVDLALGAELVDIATRVQGIHETSRRVASTGELRTPGDELIAWAAGDPVTLSEAASMV</sequence>
<organism evidence="1 2">
    <name type="scientific">Mycolicibacterium canariasense</name>
    <name type="common">Mycobacterium canariasense</name>
    <dbReference type="NCBI Taxonomy" id="228230"/>
    <lineage>
        <taxon>Bacteria</taxon>
        <taxon>Bacillati</taxon>
        <taxon>Actinomycetota</taxon>
        <taxon>Actinomycetes</taxon>
        <taxon>Mycobacteriales</taxon>
        <taxon>Mycobacteriaceae</taxon>
        <taxon>Mycolicibacterium</taxon>
    </lineage>
</organism>
<accession>A0A100WDX4</accession>
<dbReference type="STRING" id="228230.RMCC_3760"/>
<proteinExistence type="predicted"/>
<dbReference type="AlphaFoldDB" id="A0A100WDX4"/>
<comment type="caution">
    <text evidence="1">The sequence shown here is derived from an EMBL/GenBank/DDBJ whole genome shotgun (WGS) entry which is preliminary data.</text>
</comment>